<dbReference type="GO" id="GO:0008076">
    <property type="term" value="C:voltage-gated potassium channel complex"/>
    <property type="evidence" value="ECO:0007669"/>
    <property type="project" value="InterPro"/>
</dbReference>
<dbReference type="Proteomes" id="UP001178461">
    <property type="component" value="Chromosome Z"/>
</dbReference>
<dbReference type="InterPro" id="IPR003131">
    <property type="entry name" value="T1-type_BTB"/>
</dbReference>
<feature type="transmembrane region" description="Helical" evidence="12">
    <location>
        <begin position="383"/>
        <end position="403"/>
    </location>
</feature>
<dbReference type="SUPFAM" id="SSF54695">
    <property type="entry name" value="POZ domain"/>
    <property type="match status" value="1"/>
</dbReference>
<evidence type="ECO:0000259" key="13">
    <source>
        <dbReference type="SMART" id="SM00225"/>
    </source>
</evidence>
<dbReference type="Pfam" id="PF02214">
    <property type="entry name" value="BTB_2"/>
    <property type="match status" value="1"/>
</dbReference>
<dbReference type="Gene3D" id="1.20.120.350">
    <property type="entry name" value="Voltage-gated potassium channels. Chain C"/>
    <property type="match status" value="1"/>
</dbReference>
<dbReference type="InterPro" id="IPR027359">
    <property type="entry name" value="Volt_channel_dom_sf"/>
</dbReference>
<dbReference type="GO" id="GO:0032590">
    <property type="term" value="C:dendrite membrane"/>
    <property type="evidence" value="ECO:0007669"/>
    <property type="project" value="TreeGrafter"/>
</dbReference>
<keyword evidence="8 12" id="KW-1133">Transmembrane helix</keyword>
<keyword evidence="2" id="KW-0813">Transport</keyword>
<evidence type="ECO:0000256" key="12">
    <source>
        <dbReference type="SAM" id="Phobius"/>
    </source>
</evidence>
<dbReference type="GO" id="GO:0045211">
    <property type="term" value="C:postsynaptic membrane"/>
    <property type="evidence" value="ECO:0007669"/>
    <property type="project" value="TreeGrafter"/>
</dbReference>
<dbReference type="SMART" id="SM00225">
    <property type="entry name" value="BTB"/>
    <property type="match status" value="1"/>
</dbReference>
<evidence type="ECO:0000256" key="6">
    <source>
        <dbReference type="ARBA" id="ARBA00022882"/>
    </source>
</evidence>
<dbReference type="Pfam" id="PF00520">
    <property type="entry name" value="Ion_trans"/>
    <property type="match status" value="1"/>
</dbReference>
<dbReference type="GO" id="GO:0005251">
    <property type="term" value="F:delayed rectifier potassium channel activity"/>
    <property type="evidence" value="ECO:0007669"/>
    <property type="project" value="TreeGrafter"/>
</dbReference>
<feature type="transmembrane region" description="Helical" evidence="12">
    <location>
        <begin position="208"/>
        <end position="225"/>
    </location>
</feature>
<keyword evidence="4 12" id="KW-0812">Transmembrane</keyword>
<dbReference type="InterPro" id="IPR011333">
    <property type="entry name" value="SKP1/BTB/POZ_sf"/>
</dbReference>
<dbReference type="PRINTS" id="PR01498">
    <property type="entry name" value="SHAWCHANNEL"/>
</dbReference>
<keyword evidence="3" id="KW-0633">Potassium transport</keyword>
<feature type="transmembrane region" description="Helical" evidence="12">
    <location>
        <begin position="254"/>
        <end position="274"/>
    </location>
</feature>
<keyword evidence="15" id="KW-1185">Reference proteome</keyword>
<dbReference type="InterPro" id="IPR005821">
    <property type="entry name" value="Ion_trans_dom"/>
</dbReference>
<dbReference type="GO" id="GO:0043679">
    <property type="term" value="C:axon terminus"/>
    <property type="evidence" value="ECO:0007669"/>
    <property type="project" value="TreeGrafter"/>
</dbReference>
<keyword evidence="6" id="KW-0851">Voltage-gated channel</keyword>
<reference evidence="14" key="1">
    <citation type="submission" date="2022-12" db="EMBL/GenBank/DDBJ databases">
        <authorList>
            <person name="Alioto T."/>
            <person name="Alioto T."/>
            <person name="Gomez Garrido J."/>
        </authorList>
    </citation>
    <scope>NUCLEOTIDE SEQUENCE</scope>
</reference>
<keyword evidence="5" id="KW-0631">Potassium channel</keyword>
<evidence type="ECO:0000256" key="3">
    <source>
        <dbReference type="ARBA" id="ARBA00022538"/>
    </source>
</evidence>
<feature type="transmembrane region" description="Helical" evidence="12">
    <location>
        <begin position="415"/>
        <end position="437"/>
    </location>
</feature>
<comment type="subcellular location">
    <subcellularLocation>
        <location evidence="1">Membrane</location>
        <topology evidence="1">Multi-pass membrane protein</topology>
    </subcellularLocation>
</comment>
<dbReference type="Gene3D" id="1.10.287.70">
    <property type="match status" value="1"/>
</dbReference>
<dbReference type="PRINTS" id="PR00169">
    <property type="entry name" value="KCHANNEL"/>
</dbReference>
<accession>A0AA35LDR9</accession>
<dbReference type="InterPro" id="IPR028325">
    <property type="entry name" value="VG_K_chnl"/>
</dbReference>
<evidence type="ECO:0000256" key="8">
    <source>
        <dbReference type="ARBA" id="ARBA00022989"/>
    </source>
</evidence>
<evidence type="ECO:0000256" key="2">
    <source>
        <dbReference type="ARBA" id="ARBA00022448"/>
    </source>
</evidence>
<evidence type="ECO:0000256" key="11">
    <source>
        <dbReference type="ARBA" id="ARBA00023303"/>
    </source>
</evidence>
<evidence type="ECO:0000256" key="5">
    <source>
        <dbReference type="ARBA" id="ARBA00022826"/>
    </source>
</evidence>
<dbReference type="PANTHER" id="PTHR11537:SF235">
    <property type="entry name" value="POTASSIUM VOLTAGE-GATED CHANNEL SUBFAMILY C MEMBER 1-LIKE"/>
    <property type="match status" value="1"/>
</dbReference>
<feature type="transmembrane region" description="Helical" evidence="12">
    <location>
        <begin position="352"/>
        <end position="371"/>
    </location>
</feature>
<evidence type="ECO:0000313" key="14">
    <source>
        <dbReference type="EMBL" id="CAI5793933.1"/>
    </source>
</evidence>
<dbReference type="AlphaFoldDB" id="A0AA35LDR9"/>
<evidence type="ECO:0000256" key="4">
    <source>
        <dbReference type="ARBA" id="ARBA00022692"/>
    </source>
</evidence>
<evidence type="ECO:0000313" key="15">
    <source>
        <dbReference type="Proteomes" id="UP001178461"/>
    </source>
</evidence>
<dbReference type="InterPro" id="IPR000210">
    <property type="entry name" value="BTB/POZ_dom"/>
</dbReference>
<dbReference type="GO" id="GO:0051260">
    <property type="term" value="P:protein homooligomerization"/>
    <property type="evidence" value="ECO:0007669"/>
    <property type="project" value="InterPro"/>
</dbReference>
<keyword evidence="11" id="KW-0407">Ion channel</keyword>
<dbReference type="EMBL" id="OX395140">
    <property type="protein sequence ID" value="CAI5793933.1"/>
    <property type="molecule type" value="Genomic_DNA"/>
</dbReference>
<evidence type="ECO:0000256" key="7">
    <source>
        <dbReference type="ARBA" id="ARBA00022958"/>
    </source>
</evidence>
<feature type="domain" description="BTB" evidence="13">
    <location>
        <begin position="48"/>
        <end position="152"/>
    </location>
</feature>
<dbReference type="InterPro" id="IPR003974">
    <property type="entry name" value="K_chnl_volt-dep_Kv3"/>
</dbReference>
<keyword evidence="9" id="KW-0406">Ion transport</keyword>
<dbReference type="GO" id="GO:0001508">
    <property type="term" value="P:action potential"/>
    <property type="evidence" value="ECO:0007669"/>
    <property type="project" value="TreeGrafter"/>
</dbReference>
<evidence type="ECO:0000256" key="9">
    <source>
        <dbReference type="ARBA" id="ARBA00023065"/>
    </source>
</evidence>
<protein>
    <submittedName>
        <fullName evidence="14">Potassium voltage-gated channel subfamily C member 1-like</fullName>
    </submittedName>
</protein>
<dbReference type="GO" id="GO:0042734">
    <property type="term" value="C:presynaptic membrane"/>
    <property type="evidence" value="ECO:0007669"/>
    <property type="project" value="TreeGrafter"/>
</dbReference>
<organism evidence="14 15">
    <name type="scientific">Podarcis lilfordi</name>
    <name type="common">Lilford's wall lizard</name>
    <dbReference type="NCBI Taxonomy" id="74358"/>
    <lineage>
        <taxon>Eukaryota</taxon>
        <taxon>Metazoa</taxon>
        <taxon>Chordata</taxon>
        <taxon>Craniata</taxon>
        <taxon>Vertebrata</taxon>
        <taxon>Euteleostomi</taxon>
        <taxon>Lepidosauria</taxon>
        <taxon>Squamata</taxon>
        <taxon>Bifurcata</taxon>
        <taxon>Unidentata</taxon>
        <taxon>Episquamata</taxon>
        <taxon>Laterata</taxon>
        <taxon>Lacertibaenia</taxon>
        <taxon>Lacertidae</taxon>
        <taxon>Podarcis</taxon>
    </lineage>
</organism>
<evidence type="ECO:0000256" key="1">
    <source>
        <dbReference type="ARBA" id="ARBA00004141"/>
    </source>
</evidence>
<dbReference type="Gene3D" id="3.30.710.10">
    <property type="entry name" value="Potassium Channel Kv1.1, Chain A"/>
    <property type="match status" value="1"/>
</dbReference>
<evidence type="ECO:0000256" key="10">
    <source>
        <dbReference type="ARBA" id="ARBA00023136"/>
    </source>
</evidence>
<dbReference type="SUPFAM" id="SSF81324">
    <property type="entry name" value="Voltage-gated potassium channels"/>
    <property type="match status" value="1"/>
</dbReference>
<proteinExistence type="predicted"/>
<name>A0AA35LDR9_9SAUR</name>
<dbReference type="PANTHER" id="PTHR11537">
    <property type="entry name" value="VOLTAGE-GATED POTASSIUM CHANNEL"/>
    <property type="match status" value="1"/>
</dbReference>
<keyword evidence="10 12" id="KW-0472">Membrane</keyword>
<dbReference type="GO" id="GO:0032809">
    <property type="term" value="C:neuronal cell body membrane"/>
    <property type="evidence" value="ECO:0007669"/>
    <property type="project" value="TreeGrafter"/>
</dbReference>
<gene>
    <name evidence="14" type="ORF">PODLI_1B011511</name>
</gene>
<sequence>MPPRQLQPSTRPCWSPQCQEIMRGPTGPCARRIHWQLQGARIMKSTREKITLNFRGIRYKTYASTLQAFPGTKLSRLTGPQEASTEFDYDPNTGEFFFDRDTRVFEEVLNYCRTKHLHCPQYICKSVLEEELAFWEISEAALAPCCWQRLSDMESQQEDLALWDDSKDEDDQALLAQVGRGNNSCRAQWQPRIWTLFEKPFSSGSAKVLAAISLVFNIGICILFIKKADVEIEFFVYGHEYNSTDTVLNEIHKYFPYLIPLEFFCVLWFLFEFSVRLTFCPNKKKFLTSPLNIADFISLFPIFIELCTHGQAWLGFVRALYTLKLLKILKLIEIPLMFQVLSYTSRSVFREIFIFIIIFIFESLFFGILMFYTEVLYPVPESYFESISSCIWWAVITLTTVGYGDSYPITEFSQVIAACAALCGVLTIVIPIPIFLIKFKGYYDAAVIKERRKRKMEQAAMLSS</sequence>
<keyword evidence="7" id="KW-0630">Potassium</keyword>